<protein>
    <submittedName>
        <fullName evidence="2">ArsR family transcriptional regulator</fullName>
    </submittedName>
</protein>
<gene>
    <name evidence="2" type="ORF">EDD42_1731</name>
</gene>
<dbReference type="InterPro" id="IPR001845">
    <property type="entry name" value="HTH_ArsR_DNA-bd_dom"/>
</dbReference>
<dbReference type="Proteomes" id="UP000266915">
    <property type="component" value="Unassembled WGS sequence"/>
</dbReference>
<reference evidence="2 3" key="1">
    <citation type="submission" date="2018-11" db="EMBL/GenBank/DDBJ databases">
        <title>Sequencing the genomes of 1000 actinobacteria strains.</title>
        <authorList>
            <person name="Klenk H.-P."/>
        </authorList>
    </citation>
    <scope>NUCLEOTIDE SEQUENCE [LARGE SCALE GENOMIC DNA]</scope>
    <source>
        <strain evidence="2 3">DSM 14012</strain>
    </source>
</reference>
<feature type="domain" description="HTH arsR-type" evidence="1">
    <location>
        <begin position="1"/>
        <end position="94"/>
    </location>
</feature>
<dbReference type="EMBL" id="RKHL01000001">
    <property type="protein sequence ID" value="ROR81661.1"/>
    <property type="molecule type" value="Genomic_DNA"/>
</dbReference>
<dbReference type="GO" id="GO:0003700">
    <property type="term" value="F:DNA-binding transcription factor activity"/>
    <property type="evidence" value="ECO:0007669"/>
    <property type="project" value="InterPro"/>
</dbReference>
<evidence type="ECO:0000313" key="2">
    <source>
        <dbReference type="EMBL" id="ROR81661.1"/>
    </source>
</evidence>
<sequence length="233" mass="25081">MTGDADISVPARALGDPARGRIVTVLLGGRAIPAGELARAAGVSASTASEHLRVLLDAGIVTVDRVGRNRFFRLTNDEVAWAVEALQAIAPRTVVQSFRQHRVSADLREARTCYDHLAGDLGLRVTDLLVHASILSSIRTAATGNAPSPFPAGPVVESLRLHPGSGPRPWSRGCLDWTGRRAHVAGQVGAQILEAMETQQWITRRPDSRAVRLTERGVLDLSRLEKTVRGREA</sequence>
<dbReference type="GO" id="GO:0010288">
    <property type="term" value="P:response to lead ion"/>
    <property type="evidence" value="ECO:0007669"/>
    <property type="project" value="TreeGrafter"/>
</dbReference>
<dbReference type="GO" id="GO:0032791">
    <property type="term" value="F:lead ion binding"/>
    <property type="evidence" value="ECO:0007669"/>
    <property type="project" value="TreeGrafter"/>
</dbReference>
<dbReference type="Gene3D" id="1.10.10.10">
    <property type="entry name" value="Winged helix-like DNA-binding domain superfamily/Winged helix DNA-binding domain"/>
    <property type="match status" value="1"/>
</dbReference>
<dbReference type="CDD" id="cd00090">
    <property type="entry name" value="HTH_ARSR"/>
    <property type="match status" value="1"/>
</dbReference>
<dbReference type="RefSeq" id="WP_085510740.1">
    <property type="nucleotide sequence ID" value="NZ_FXAP01000001.1"/>
</dbReference>
<dbReference type="GO" id="GO:0046686">
    <property type="term" value="P:response to cadmium ion"/>
    <property type="evidence" value="ECO:0007669"/>
    <property type="project" value="TreeGrafter"/>
</dbReference>
<dbReference type="PRINTS" id="PR00778">
    <property type="entry name" value="HTHARSR"/>
</dbReference>
<dbReference type="GO" id="GO:0003677">
    <property type="term" value="F:DNA binding"/>
    <property type="evidence" value="ECO:0007669"/>
    <property type="project" value="TreeGrafter"/>
</dbReference>
<dbReference type="InterPro" id="IPR011991">
    <property type="entry name" value="ArsR-like_HTH"/>
</dbReference>
<dbReference type="SUPFAM" id="SSF46785">
    <property type="entry name" value="Winged helix' DNA-binding domain"/>
    <property type="match status" value="1"/>
</dbReference>
<dbReference type="PANTHER" id="PTHR39168:SF1">
    <property type="entry name" value="TRANSCRIPTIONAL REGULATORY PROTEIN"/>
    <property type="match status" value="1"/>
</dbReference>
<organism evidence="2 3">
    <name type="scientific">Plantibacter flavus</name>
    <dbReference type="NCBI Taxonomy" id="150123"/>
    <lineage>
        <taxon>Bacteria</taxon>
        <taxon>Bacillati</taxon>
        <taxon>Actinomycetota</taxon>
        <taxon>Actinomycetes</taxon>
        <taxon>Micrococcales</taxon>
        <taxon>Microbacteriaceae</taxon>
        <taxon>Plantibacter</taxon>
    </lineage>
</organism>
<accession>A0A3N2C2B5</accession>
<proteinExistence type="predicted"/>
<dbReference type="NCBIfam" id="NF033788">
    <property type="entry name" value="HTH_metalloreg"/>
    <property type="match status" value="1"/>
</dbReference>
<evidence type="ECO:0000259" key="1">
    <source>
        <dbReference type="PROSITE" id="PS50987"/>
    </source>
</evidence>
<dbReference type="PANTHER" id="PTHR39168">
    <property type="entry name" value="TRANSCRIPTIONAL REGULATOR-RELATED"/>
    <property type="match status" value="1"/>
</dbReference>
<dbReference type="InterPro" id="IPR036388">
    <property type="entry name" value="WH-like_DNA-bd_sf"/>
</dbReference>
<dbReference type="AlphaFoldDB" id="A0A3N2C2B5"/>
<evidence type="ECO:0000313" key="3">
    <source>
        <dbReference type="Proteomes" id="UP000266915"/>
    </source>
</evidence>
<dbReference type="PROSITE" id="PS50987">
    <property type="entry name" value="HTH_ARSR_2"/>
    <property type="match status" value="1"/>
</dbReference>
<keyword evidence="3" id="KW-1185">Reference proteome</keyword>
<dbReference type="SMART" id="SM00418">
    <property type="entry name" value="HTH_ARSR"/>
    <property type="match status" value="1"/>
</dbReference>
<dbReference type="InterPro" id="IPR052543">
    <property type="entry name" value="HTH_Metal-responsive_Reg"/>
</dbReference>
<dbReference type="GO" id="GO:0097063">
    <property type="term" value="F:cadmium ion sensor activity"/>
    <property type="evidence" value="ECO:0007669"/>
    <property type="project" value="TreeGrafter"/>
</dbReference>
<dbReference type="Pfam" id="PF12840">
    <property type="entry name" value="HTH_20"/>
    <property type="match status" value="1"/>
</dbReference>
<name>A0A3N2C2B5_9MICO</name>
<comment type="caution">
    <text evidence="2">The sequence shown here is derived from an EMBL/GenBank/DDBJ whole genome shotgun (WGS) entry which is preliminary data.</text>
</comment>
<dbReference type="InterPro" id="IPR036390">
    <property type="entry name" value="WH_DNA-bd_sf"/>
</dbReference>